<keyword evidence="3" id="KW-1185">Reference proteome</keyword>
<feature type="domain" description="Siphovirus-type tail component C-terminal" evidence="1">
    <location>
        <begin position="202"/>
        <end position="287"/>
    </location>
</feature>
<dbReference type="EMBL" id="JAKFHA010000038">
    <property type="protein sequence ID" value="MCF2532723.1"/>
    <property type="molecule type" value="Genomic_DNA"/>
</dbReference>
<dbReference type="Proteomes" id="UP001165378">
    <property type="component" value="Unassembled WGS sequence"/>
</dbReference>
<sequence>MASAALAAVREEPGSLITRNGQMQWAGLLFGPDTPFQIASEGLTGWEDLPGLDSGDAPRPTAHGSWAGGLLAQARTVTAQVWLAPQAGAEDHEIRSVLQQLRRATMVSDTEQWLAVRLYGETLACRARVLQRVVPADRQFARYGIAKATIQWTAVDPRRYEAAEQSAETGLPQGESGLVWPLAWPLVWGSGASGDLVADNAGSAPAHPVITLTGPCSGPRLTVAETGATLAYDIELAAGDRLVIDTAEGTVLLNGSAERNYTALPGSHPEQAFTLPAGSTAVAFRAAEGGPAASASLRWRTAHW</sequence>
<dbReference type="InterPro" id="IPR054738">
    <property type="entry name" value="Siphovirus-type_tail_C"/>
</dbReference>
<accession>A0AA41U3G3</accession>
<dbReference type="RefSeq" id="WP_235057497.1">
    <property type="nucleotide sequence ID" value="NZ_JAKFHA010000038.1"/>
</dbReference>
<name>A0AA41U3G3_9ACTN</name>
<organism evidence="2 3">
    <name type="scientific">Yinghuangia soli</name>
    <dbReference type="NCBI Taxonomy" id="2908204"/>
    <lineage>
        <taxon>Bacteria</taxon>
        <taxon>Bacillati</taxon>
        <taxon>Actinomycetota</taxon>
        <taxon>Actinomycetes</taxon>
        <taxon>Kitasatosporales</taxon>
        <taxon>Streptomycetaceae</taxon>
        <taxon>Yinghuangia</taxon>
    </lineage>
</organism>
<evidence type="ECO:0000313" key="2">
    <source>
        <dbReference type="EMBL" id="MCF2532723.1"/>
    </source>
</evidence>
<dbReference type="Gene3D" id="2.60.120.860">
    <property type="match status" value="1"/>
</dbReference>
<evidence type="ECO:0000259" key="1">
    <source>
        <dbReference type="Pfam" id="PF22768"/>
    </source>
</evidence>
<gene>
    <name evidence="2" type="ORF">LZ495_36700</name>
</gene>
<dbReference type="Pfam" id="PF22768">
    <property type="entry name" value="SPP1_Dit"/>
    <property type="match status" value="1"/>
</dbReference>
<proteinExistence type="predicted"/>
<reference evidence="2" key="1">
    <citation type="submission" date="2022-01" db="EMBL/GenBank/DDBJ databases">
        <title>Genome-Based Taxonomic Classification of the Phylum Actinobacteria.</title>
        <authorList>
            <person name="Gao Y."/>
        </authorList>
    </citation>
    <scope>NUCLEOTIDE SEQUENCE</scope>
    <source>
        <strain evidence="2">KLBMP 8922</strain>
    </source>
</reference>
<evidence type="ECO:0000313" key="3">
    <source>
        <dbReference type="Proteomes" id="UP001165378"/>
    </source>
</evidence>
<dbReference type="AlphaFoldDB" id="A0AA41U3G3"/>
<comment type="caution">
    <text evidence="2">The sequence shown here is derived from an EMBL/GenBank/DDBJ whole genome shotgun (WGS) entry which is preliminary data.</text>
</comment>
<protein>
    <submittedName>
        <fullName evidence="2">Phage tail family protein</fullName>
    </submittedName>
</protein>